<dbReference type="Gene3D" id="1.25.40.10">
    <property type="entry name" value="Tetratricopeptide repeat domain"/>
    <property type="match status" value="1"/>
</dbReference>
<proteinExistence type="predicted"/>
<dbReference type="EMBL" id="CP109495">
    <property type="protein sequence ID" value="WUX50860.1"/>
    <property type="molecule type" value="Genomic_DNA"/>
</dbReference>
<dbReference type="RefSeq" id="WP_329074505.1">
    <property type="nucleotide sequence ID" value="NZ_CP109495.1"/>
</dbReference>
<feature type="region of interest" description="Disordered" evidence="1">
    <location>
        <begin position="48"/>
        <end position="77"/>
    </location>
</feature>
<sequence length="195" mass="21563">MSLQALFLGFREHAGQLSDAAVDIAGSRAEPSTRAFLLSQRALTHAHARQPRRAVRDLTTAEAQHDRATSPAGPFTGYPRAGLDFQRGRVHLALGNTAEAVRALTSSADDRADDRHRSSALTRARLAEKLLSVGHLEESCVHWNLFLDHYPSLRSGPADQAHRRPLASLRGFRRQPQAVAVIHRARAFPRRRPAH</sequence>
<keyword evidence="3" id="KW-1185">Reference proteome</keyword>
<evidence type="ECO:0000313" key="2">
    <source>
        <dbReference type="EMBL" id="WUX50860.1"/>
    </source>
</evidence>
<evidence type="ECO:0000313" key="3">
    <source>
        <dbReference type="Proteomes" id="UP001432209"/>
    </source>
</evidence>
<evidence type="ECO:0008006" key="4">
    <source>
        <dbReference type="Google" id="ProtNLM"/>
    </source>
</evidence>
<protein>
    <recommendedName>
        <fullName evidence="4">Transcriptional regulator</fullName>
    </recommendedName>
</protein>
<accession>A0ABZ1ZWL0</accession>
<dbReference type="SUPFAM" id="SSF48452">
    <property type="entry name" value="TPR-like"/>
    <property type="match status" value="1"/>
</dbReference>
<gene>
    <name evidence="2" type="ORF">OG442_04500</name>
</gene>
<name>A0ABZ1ZWL0_STRNV</name>
<evidence type="ECO:0000256" key="1">
    <source>
        <dbReference type="SAM" id="MobiDB-lite"/>
    </source>
</evidence>
<dbReference type="InterPro" id="IPR011990">
    <property type="entry name" value="TPR-like_helical_dom_sf"/>
</dbReference>
<reference evidence="2" key="1">
    <citation type="submission" date="2022-10" db="EMBL/GenBank/DDBJ databases">
        <title>The complete genomes of actinobacterial strains from the NBC collection.</title>
        <authorList>
            <person name="Joergensen T.S."/>
            <person name="Alvarez Arevalo M."/>
            <person name="Sterndorff E.B."/>
            <person name="Faurdal D."/>
            <person name="Vuksanovic O."/>
            <person name="Mourched A.-S."/>
            <person name="Charusanti P."/>
            <person name="Shaw S."/>
            <person name="Blin K."/>
            <person name="Weber T."/>
        </authorList>
    </citation>
    <scope>NUCLEOTIDE SEQUENCE</scope>
    <source>
        <strain evidence="2">NBC_01432</strain>
    </source>
</reference>
<organism evidence="2 3">
    <name type="scientific">Streptomyces niveus</name>
    <name type="common">Streptomyces spheroides</name>
    <dbReference type="NCBI Taxonomy" id="193462"/>
    <lineage>
        <taxon>Bacteria</taxon>
        <taxon>Bacillati</taxon>
        <taxon>Actinomycetota</taxon>
        <taxon>Actinomycetes</taxon>
        <taxon>Kitasatosporales</taxon>
        <taxon>Streptomycetaceae</taxon>
        <taxon>Streptomyces</taxon>
    </lineage>
</organism>
<dbReference type="Proteomes" id="UP001432209">
    <property type="component" value="Chromosome"/>
</dbReference>